<proteinExistence type="predicted"/>
<protein>
    <submittedName>
        <fullName evidence="2">Polysaccharide biosynthesis protein</fullName>
    </submittedName>
</protein>
<feature type="transmembrane region" description="Helical" evidence="1">
    <location>
        <begin position="6"/>
        <end position="27"/>
    </location>
</feature>
<keyword evidence="1" id="KW-0812">Transmembrane</keyword>
<dbReference type="EMBL" id="LUTY01002472">
    <property type="protein sequence ID" value="OAD20319.1"/>
    <property type="molecule type" value="Genomic_DNA"/>
</dbReference>
<name>A0A0A6RI60_9GAMM</name>
<keyword evidence="3" id="KW-1185">Reference proteome</keyword>
<feature type="transmembrane region" description="Helical" evidence="1">
    <location>
        <begin position="39"/>
        <end position="62"/>
    </location>
</feature>
<keyword evidence="1" id="KW-1133">Transmembrane helix</keyword>
<dbReference type="AlphaFoldDB" id="A0A0A6RI60"/>
<keyword evidence="1" id="KW-0472">Membrane</keyword>
<gene>
    <name evidence="2" type="ORF">THIOM_003987</name>
</gene>
<comment type="caution">
    <text evidence="2">The sequence shown here is derived from an EMBL/GenBank/DDBJ whole genome shotgun (WGS) entry which is preliminary data.</text>
</comment>
<accession>A0A0A6RI60</accession>
<organism evidence="2 3">
    <name type="scientific">Candidatus Thiomargarita nelsonii</name>
    <dbReference type="NCBI Taxonomy" id="1003181"/>
    <lineage>
        <taxon>Bacteria</taxon>
        <taxon>Pseudomonadati</taxon>
        <taxon>Pseudomonadota</taxon>
        <taxon>Gammaproteobacteria</taxon>
        <taxon>Thiotrichales</taxon>
        <taxon>Thiotrichaceae</taxon>
        <taxon>Thiomargarita</taxon>
    </lineage>
</organism>
<evidence type="ECO:0000313" key="2">
    <source>
        <dbReference type="EMBL" id="OAD20319.1"/>
    </source>
</evidence>
<feature type="transmembrane region" description="Helical" evidence="1">
    <location>
        <begin position="68"/>
        <end position="86"/>
    </location>
</feature>
<evidence type="ECO:0000313" key="3">
    <source>
        <dbReference type="Proteomes" id="UP000076962"/>
    </source>
</evidence>
<reference evidence="2 3" key="1">
    <citation type="submission" date="2016-05" db="EMBL/GenBank/DDBJ databases">
        <title>Single-cell genome of chain-forming Candidatus Thiomargarita nelsonii and comparison to other large sulfur-oxidizing bacteria.</title>
        <authorList>
            <person name="Winkel M."/>
            <person name="Salman V."/>
            <person name="Woyke T."/>
            <person name="Schulz-Vogt H."/>
            <person name="Richter M."/>
            <person name="Flood B."/>
            <person name="Bailey J."/>
            <person name="Amann R."/>
            <person name="Mussmann M."/>
        </authorList>
    </citation>
    <scope>NUCLEOTIDE SEQUENCE [LARGE SCALE GENOMIC DNA]</scope>
    <source>
        <strain evidence="2 3">THI036</strain>
    </source>
</reference>
<dbReference type="Proteomes" id="UP000076962">
    <property type="component" value="Unassembled WGS sequence"/>
</dbReference>
<evidence type="ECO:0000256" key="1">
    <source>
        <dbReference type="SAM" id="Phobius"/>
    </source>
</evidence>
<sequence>MGVAITWFFLRLISFMIWTPIVHNKFAPGIHWPWLFKDVAPIFVSTAAALLFIEGLGISFGVMTRMEVFVVLISIGLIVLMINMLVSSASRGLVAVAIQKVQIKC</sequence>